<gene>
    <name evidence="1" type="ORF">M413DRAFT_445324</name>
</gene>
<organism evidence="1 2">
    <name type="scientific">Hebeloma cylindrosporum</name>
    <dbReference type="NCBI Taxonomy" id="76867"/>
    <lineage>
        <taxon>Eukaryota</taxon>
        <taxon>Fungi</taxon>
        <taxon>Dikarya</taxon>
        <taxon>Basidiomycota</taxon>
        <taxon>Agaricomycotina</taxon>
        <taxon>Agaricomycetes</taxon>
        <taxon>Agaricomycetidae</taxon>
        <taxon>Agaricales</taxon>
        <taxon>Agaricineae</taxon>
        <taxon>Hymenogastraceae</taxon>
        <taxon>Hebeloma</taxon>
    </lineage>
</organism>
<evidence type="ECO:0000313" key="2">
    <source>
        <dbReference type="Proteomes" id="UP000053424"/>
    </source>
</evidence>
<reference evidence="2" key="2">
    <citation type="submission" date="2015-01" db="EMBL/GenBank/DDBJ databases">
        <title>Evolutionary Origins and Diversification of the Mycorrhizal Mutualists.</title>
        <authorList>
            <consortium name="DOE Joint Genome Institute"/>
            <consortium name="Mycorrhizal Genomics Consortium"/>
            <person name="Kohler A."/>
            <person name="Kuo A."/>
            <person name="Nagy L.G."/>
            <person name="Floudas D."/>
            <person name="Copeland A."/>
            <person name="Barry K.W."/>
            <person name="Cichocki N."/>
            <person name="Veneault-Fourrey C."/>
            <person name="LaButti K."/>
            <person name="Lindquist E.A."/>
            <person name="Lipzen A."/>
            <person name="Lundell T."/>
            <person name="Morin E."/>
            <person name="Murat C."/>
            <person name="Riley R."/>
            <person name="Ohm R."/>
            <person name="Sun H."/>
            <person name="Tunlid A."/>
            <person name="Henrissat B."/>
            <person name="Grigoriev I.V."/>
            <person name="Hibbett D.S."/>
            <person name="Martin F."/>
        </authorList>
    </citation>
    <scope>NUCLEOTIDE SEQUENCE [LARGE SCALE GENOMIC DNA]</scope>
    <source>
        <strain evidence="2">h7</strain>
    </source>
</reference>
<proteinExistence type="predicted"/>
<protein>
    <submittedName>
        <fullName evidence="1">Uncharacterized protein</fullName>
    </submittedName>
</protein>
<sequence>MANVKNNLLLSRRGAARFNEWFCEESGMHLVLVLVLRNKCTNEESRPSLLLSELRRKHSVDE</sequence>
<dbReference type="HOGENOM" id="CLU_2904412_0_0_1"/>
<evidence type="ECO:0000313" key="1">
    <source>
        <dbReference type="EMBL" id="KIM41290.1"/>
    </source>
</evidence>
<accession>A0A0C3BXH4</accession>
<dbReference type="AlphaFoldDB" id="A0A0C3BXH4"/>
<name>A0A0C3BXH4_HEBCY</name>
<keyword evidence="2" id="KW-1185">Reference proteome</keyword>
<reference evidence="1 2" key="1">
    <citation type="submission" date="2014-04" db="EMBL/GenBank/DDBJ databases">
        <authorList>
            <consortium name="DOE Joint Genome Institute"/>
            <person name="Kuo A."/>
            <person name="Gay G."/>
            <person name="Dore J."/>
            <person name="Kohler A."/>
            <person name="Nagy L.G."/>
            <person name="Floudas D."/>
            <person name="Copeland A."/>
            <person name="Barry K.W."/>
            <person name="Cichocki N."/>
            <person name="Veneault-Fourrey C."/>
            <person name="LaButti K."/>
            <person name="Lindquist E.A."/>
            <person name="Lipzen A."/>
            <person name="Lundell T."/>
            <person name="Morin E."/>
            <person name="Murat C."/>
            <person name="Sun H."/>
            <person name="Tunlid A."/>
            <person name="Henrissat B."/>
            <person name="Grigoriev I.V."/>
            <person name="Hibbett D.S."/>
            <person name="Martin F."/>
            <person name="Nordberg H.P."/>
            <person name="Cantor M.N."/>
            <person name="Hua S.X."/>
        </authorList>
    </citation>
    <scope>NUCLEOTIDE SEQUENCE [LARGE SCALE GENOMIC DNA]</scope>
    <source>
        <strain evidence="2">h7</strain>
    </source>
</reference>
<dbReference type="Proteomes" id="UP000053424">
    <property type="component" value="Unassembled WGS sequence"/>
</dbReference>
<dbReference type="EMBL" id="KN831780">
    <property type="protein sequence ID" value="KIM41290.1"/>
    <property type="molecule type" value="Genomic_DNA"/>
</dbReference>